<dbReference type="STRING" id="469383.Cwoe_0693"/>
<dbReference type="HOGENOM" id="CLU_968773_0_0_11"/>
<reference evidence="3" key="2">
    <citation type="submission" date="2010-01" db="EMBL/GenBank/DDBJ databases">
        <title>The complete genome of Conexibacter woesei DSM 14684.</title>
        <authorList>
            <consortium name="US DOE Joint Genome Institute (JGI-PGF)"/>
            <person name="Lucas S."/>
            <person name="Copeland A."/>
            <person name="Lapidus A."/>
            <person name="Glavina del Rio T."/>
            <person name="Dalin E."/>
            <person name="Tice H."/>
            <person name="Bruce D."/>
            <person name="Goodwin L."/>
            <person name="Pitluck S."/>
            <person name="Kyrpides N."/>
            <person name="Mavromatis K."/>
            <person name="Ivanova N."/>
            <person name="Mikhailova N."/>
            <person name="Chertkov O."/>
            <person name="Brettin T."/>
            <person name="Detter J.C."/>
            <person name="Han C."/>
            <person name="Larimer F."/>
            <person name="Land M."/>
            <person name="Hauser L."/>
            <person name="Markowitz V."/>
            <person name="Cheng J.-F."/>
            <person name="Hugenholtz P."/>
            <person name="Woyke T."/>
            <person name="Wu D."/>
            <person name="Pukall R."/>
            <person name="Steenblock K."/>
            <person name="Schneider S."/>
            <person name="Klenk H.-P."/>
            <person name="Eisen J.A."/>
        </authorList>
    </citation>
    <scope>NUCLEOTIDE SEQUENCE [LARGE SCALE GENOMIC DNA]</scope>
    <source>
        <strain evidence="3">DSM 14684 / CIP 108061 / JCM 11494 / NBRC 100937 / ID131577</strain>
    </source>
</reference>
<feature type="region of interest" description="Disordered" evidence="1">
    <location>
        <begin position="48"/>
        <end position="70"/>
    </location>
</feature>
<evidence type="ECO:0000313" key="3">
    <source>
        <dbReference type="Proteomes" id="UP000008229"/>
    </source>
</evidence>
<feature type="compositionally biased region" description="Polar residues" evidence="1">
    <location>
        <begin position="51"/>
        <end position="64"/>
    </location>
</feature>
<dbReference type="Proteomes" id="UP000008229">
    <property type="component" value="Chromosome"/>
</dbReference>
<name>D3F9F9_CONWI</name>
<keyword evidence="3" id="KW-1185">Reference proteome</keyword>
<dbReference type="EMBL" id="CP001854">
    <property type="protein sequence ID" value="ADB49126.1"/>
    <property type="molecule type" value="Genomic_DNA"/>
</dbReference>
<dbReference type="AlphaFoldDB" id="D3F9F9"/>
<organism evidence="2 3">
    <name type="scientific">Conexibacter woesei (strain DSM 14684 / CCUG 47730 / CIP 108061 / JCM 11494 / NBRC 100937 / ID131577)</name>
    <dbReference type="NCBI Taxonomy" id="469383"/>
    <lineage>
        <taxon>Bacteria</taxon>
        <taxon>Bacillati</taxon>
        <taxon>Actinomycetota</taxon>
        <taxon>Thermoleophilia</taxon>
        <taxon>Solirubrobacterales</taxon>
        <taxon>Conexibacteraceae</taxon>
        <taxon>Conexibacter</taxon>
    </lineage>
</organism>
<evidence type="ECO:0000256" key="1">
    <source>
        <dbReference type="SAM" id="MobiDB-lite"/>
    </source>
</evidence>
<reference evidence="2 3" key="1">
    <citation type="journal article" date="2010" name="Stand. Genomic Sci.">
        <title>Complete genome sequence of Conexibacter woesei type strain (ID131577).</title>
        <authorList>
            <person name="Pukall R."/>
            <person name="Lapidus A."/>
            <person name="Glavina Del Rio T."/>
            <person name="Copeland A."/>
            <person name="Tice H."/>
            <person name="Cheng J.-F."/>
            <person name="Lucas S."/>
            <person name="Chen F."/>
            <person name="Nolan M."/>
            <person name="Bruce D."/>
            <person name="Goodwin L."/>
            <person name="Pitluck S."/>
            <person name="Mavromatis K."/>
            <person name="Ivanova N."/>
            <person name="Ovchinnikova G."/>
            <person name="Pati A."/>
            <person name="Chen A."/>
            <person name="Palaniappan K."/>
            <person name="Land M."/>
            <person name="Hauser L."/>
            <person name="Chang Y.-J."/>
            <person name="Jeffries C.D."/>
            <person name="Chain P."/>
            <person name="Meincke L."/>
            <person name="Sims D."/>
            <person name="Brettin T."/>
            <person name="Detter J.C."/>
            <person name="Rohde M."/>
            <person name="Goeker M."/>
            <person name="Bristow J."/>
            <person name="Eisen J.A."/>
            <person name="Markowitz V."/>
            <person name="Kyrpides N.C."/>
            <person name="Klenk H.-P."/>
            <person name="Hugenholtz P."/>
        </authorList>
    </citation>
    <scope>NUCLEOTIDE SEQUENCE [LARGE SCALE GENOMIC DNA]</scope>
    <source>
        <strain evidence="3">DSM 14684 / CIP 108061 / JCM 11494 / NBRC 100937 / ID131577</strain>
    </source>
</reference>
<sequence length="287" mass="31504">MAVVPRLFVNKVRVGSSNAPAVGLLNRGAARGEPAQVNSRLLKPVAGQPFSRCSSSGDPSQHSADLSERHSIKSLRMKGAERVEEAFSSEPFAGCEDSEDRTRVVEPIWDLIAEVLRGDQHALNFIRQHIPRGSERAAEVVLGGAHRTRLGELHNRTVSEKRSDGGGLNLLGSLLLLSVDVLDGADTRRLPLKRLVHRRAKAIPDVGAEALCWPQRDLDDAELPIRNLRDAPIRRVFRPGREENRYVLATVRLQVELNLAERIASRAGTGRSVLRIQDAASSATREP</sequence>
<protein>
    <submittedName>
        <fullName evidence="2">Uncharacterized protein</fullName>
    </submittedName>
</protein>
<evidence type="ECO:0000313" key="2">
    <source>
        <dbReference type="EMBL" id="ADB49126.1"/>
    </source>
</evidence>
<gene>
    <name evidence="2" type="ordered locus">Cwoe_0693</name>
</gene>
<proteinExistence type="predicted"/>
<accession>D3F9F9</accession>
<dbReference type="KEGG" id="cwo:Cwoe_0693"/>